<protein>
    <recommendedName>
        <fullName evidence="1">DUF4219 domain-containing protein</fullName>
    </recommendedName>
</protein>
<dbReference type="eggNOG" id="KOG0017">
    <property type="taxonomic scope" value="Eukaryota"/>
</dbReference>
<dbReference type="HOGENOM" id="CLU_001650_6_2_1"/>
<feature type="domain" description="DUF4219" evidence="1">
    <location>
        <begin position="14"/>
        <end position="40"/>
    </location>
</feature>
<evidence type="ECO:0000313" key="2">
    <source>
        <dbReference type="EMBL" id="EOY03751.1"/>
    </source>
</evidence>
<dbReference type="PANTHER" id="PTHR11439">
    <property type="entry name" value="GAG-POL-RELATED RETROTRANSPOSON"/>
    <property type="match status" value="1"/>
</dbReference>
<sequence>MATTGFSASTPLTFTGKSYRVWVVKMRSYLKAFDLWDVVKNGEVPVQRHANPTIAQIKQYSKEVAKRFMQAPSVHHFTAAKRIWRYVKGTASYGLRFLKFESCDLQGFTDIDWAGSVDKSKSTRGYCFSFRSGVFTWSSRKQEVVAQASAEAKYIATVAAANHALWLKKVLADLNFLQEKGTLIRFNN</sequence>
<name>A0A061EFT3_THECC</name>
<dbReference type="InterPro" id="IPR025314">
    <property type="entry name" value="DUF4219"/>
</dbReference>
<dbReference type="CDD" id="cd09272">
    <property type="entry name" value="RNase_HI_RT_Ty1"/>
    <property type="match status" value="1"/>
</dbReference>
<gene>
    <name evidence="2" type="ORF">TCM_018917</name>
</gene>
<dbReference type="STRING" id="3641.A0A061EFT3"/>
<reference evidence="2 3" key="1">
    <citation type="journal article" date="2013" name="Genome Biol.">
        <title>The genome sequence of the most widely cultivated cacao type and its use to identify candidate genes regulating pod color.</title>
        <authorList>
            <person name="Motamayor J.C."/>
            <person name="Mockaitis K."/>
            <person name="Schmutz J."/>
            <person name="Haiminen N."/>
            <person name="Iii D.L."/>
            <person name="Cornejo O."/>
            <person name="Findley S.D."/>
            <person name="Zheng P."/>
            <person name="Utro F."/>
            <person name="Royaert S."/>
            <person name="Saski C."/>
            <person name="Jenkins J."/>
            <person name="Podicheti R."/>
            <person name="Zhao M."/>
            <person name="Scheffler B.E."/>
            <person name="Stack J.C."/>
            <person name="Feltus F.A."/>
            <person name="Mustiga G.M."/>
            <person name="Amores F."/>
            <person name="Phillips W."/>
            <person name="Marelli J.P."/>
            <person name="May G.D."/>
            <person name="Shapiro H."/>
            <person name="Ma J."/>
            <person name="Bustamante C.D."/>
            <person name="Schnell R.J."/>
            <person name="Main D."/>
            <person name="Gilbert D."/>
            <person name="Parida L."/>
            <person name="Kuhn D.N."/>
        </authorList>
    </citation>
    <scope>NUCLEOTIDE SEQUENCE [LARGE SCALE GENOMIC DNA]</scope>
    <source>
        <strain evidence="3">cv. Matina 1-6</strain>
    </source>
</reference>
<dbReference type="Proteomes" id="UP000026915">
    <property type="component" value="Chromosome 4"/>
</dbReference>
<dbReference type="InParanoid" id="A0A061EFT3"/>
<dbReference type="Pfam" id="PF13961">
    <property type="entry name" value="DUF4219"/>
    <property type="match status" value="1"/>
</dbReference>
<dbReference type="PANTHER" id="PTHR11439:SF503">
    <property type="entry name" value="CYSTEINE-RICH RLK (RECEPTOR-LIKE PROTEIN KINASE) 8"/>
    <property type="match status" value="1"/>
</dbReference>
<proteinExistence type="predicted"/>
<evidence type="ECO:0000259" key="1">
    <source>
        <dbReference type="Pfam" id="PF13961"/>
    </source>
</evidence>
<dbReference type="AlphaFoldDB" id="A0A061EFT3"/>
<dbReference type="EMBL" id="CM001882">
    <property type="protein sequence ID" value="EOY03751.1"/>
    <property type="molecule type" value="Genomic_DNA"/>
</dbReference>
<organism evidence="2 3">
    <name type="scientific">Theobroma cacao</name>
    <name type="common">Cacao</name>
    <name type="synonym">Cocoa</name>
    <dbReference type="NCBI Taxonomy" id="3641"/>
    <lineage>
        <taxon>Eukaryota</taxon>
        <taxon>Viridiplantae</taxon>
        <taxon>Streptophyta</taxon>
        <taxon>Embryophyta</taxon>
        <taxon>Tracheophyta</taxon>
        <taxon>Spermatophyta</taxon>
        <taxon>Magnoliopsida</taxon>
        <taxon>eudicotyledons</taxon>
        <taxon>Gunneridae</taxon>
        <taxon>Pentapetalae</taxon>
        <taxon>rosids</taxon>
        <taxon>malvids</taxon>
        <taxon>Malvales</taxon>
        <taxon>Malvaceae</taxon>
        <taxon>Byttnerioideae</taxon>
        <taxon>Theobroma</taxon>
    </lineage>
</organism>
<keyword evidence="3" id="KW-1185">Reference proteome</keyword>
<accession>A0A061EFT3</accession>
<dbReference type="Gramene" id="EOY03751">
    <property type="protein sequence ID" value="EOY03751"/>
    <property type="gene ID" value="TCM_018917"/>
</dbReference>
<evidence type="ECO:0000313" key="3">
    <source>
        <dbReference type="Proteomes" id="UP000026915"/>
    </source>
</evidence>